<comment type="caution">
    <text evidence="2">The sequence shown here is derived from an EMBL/GenBank/DDBJ whole genome shotgun (WGS) entry which is preliminary data.</text>
</comment>
<protein>
    <recommendedName>
        <fullName evidence="1">Transposase IS204/IS1001/IS1096/IS1165 zinc-finger domain-containing protein</fullName>
    </recommendedName>
</protein>
<gene>
    <name evidence="2" type="ORF">C1702_03090</name>
</gene>
<accession>A0A2S5T7J4</accession>
<dbReference type="Proteomes" id="UP000239406">
    <property type="component" value="Unassembled WGS sequence"/>
</dbReference>
<evidence type="ECO:0000313" key="3">
    <source>
        <dbReference type="Proteomes" id="UP000239406"/>
    </source>
</evidence>
<dbReference type="AlphaFoldDB" id="A0A2S5T7J4"/>
<evidence type="ECO:0000259" key="1">
    <source>
        <dbReference type="Pfam" id="PF14690"/>
    </source>
</evidence>
<sequence length="146" mass="15819">MAMNASTTPAPGALPIIVETVHERGRSLRIAGRAEDCAPSCGHCGPGTRMVRHGLFTRQVRDLPQDGRPTWLAVRVTRWRCARCGHTAMPALTGIPGRRRMTQRLMAWLVDAAATRCAAQLARETGLDEKTVREVLGTARRPAAGA</sequence>
<dbReference type="OrthoDB" id="46712at2"/>
<name>A0A2S5T7J4_9BURK</name>
<dbReference type="EMBL" id="PSNY01000003">
    <property type="protein sequence ID" value="PPE70965.1"/>
    <property type="molecule type" value="Genomic_DNA"/>
</dbReference>
<reference evidence="2 3" key="1">
    <citation type="submission" date="2018-02" db="EMBL/GenBank/DDBJ databases">
        <title>Reclassifiation of [Polyangium] brachysporum DSM 7029 as Guopingzhaonella breviflexa gen. nov., sp. nov., a member of the family Comamonadaceae.</title>
        <authorList>
            <person name="Tang B."/>
        </authorList>
    </citation>
    <scope>NUCLEOTIDE SEQUENCE [LARGE SCALE GENOMIC DNA]</scope>
    <source>
        <strain evidence="2 3">DSM 15344</strain>
    </source>
</reference>
<dbReference type="InterPro" id="IPR029261">
    <property type="entry name" value="Transposase_Znf"/>
</dbReference>
<organism evidence="2 3">
    <name type="scientific">Caldimonas thermodepolymerans</name>
    <dbReference type="NCBI Taxonomy" id="215580"/>
    <lineage>
        <taxon>Bacteria</taxon>
        <taxon>Pseudomonadati</taxon>
        <taxon>Pseudomonadota</taxon>
        <taxon>Betaproteobacteria</taxon>
        <taxon>Burkholderiales</taxon>
        <taxon>Sphaerotilaceae</taxon>
        <taxon>Caldimonas</taxon>
    </lineage>
</organism>
<proteinExistence type="predicted"/>
<keyword evidence="3" id="KW-1185">Reference proteome</keyword>
<feature type="domain" description="Transposase IS204/IS1001/IS1096/IS1165 zinc-finger" evidence="1">
    <location>
        <begin position="39"/>
        <end position="84"/>
    </location>
</feature>
<evidence type="ECO:0000313" key="2">
    <source>
        <dbReference type="EMBL" id="PPE70965.1"/>
    </source>
</evidence>
<dbReference type="Pfam" id="PF14690">
    <property type="entry name" value="Zn_ribbon_ISL3"/>
    <property type="match status" value="1"/>
</dbReference>